<evidence type="ECO:0000313" key="3">
    <source>
        <dbReference type="EMBL" id="SHJ41782.1"/>
    </source>
</evidence>
<dbReference type="GO" id="GO:0003700">
    <property type="term" value="F:DNA-binding transcription factor activity"/>
    <property type="evidence" value="ECO:0007669"/>
    <property type="project" value="TreeGrafter"/>
</dbReference>
<dbReference type="InterPro" id="IPR001387">
    <property type="entry name" value="Cro/C1-type_HTH"/>
</dbReference>
<dbReference type="SMART" id="SM00530">
    <property type="entry name" value="HTH_XRE"/>
    <property type="match status" value="1"/>
</dbReference>
<accession>A0A1M6J553</accession>
<dbReference type="InterPro" id="IPR010982">
    <property type="entry name" value="Lambda_DNA-bd_dom_sf"/>
</dbReference>
<feature type="domain" description="HTH cro/C1-type" evidence="2">
    <location>
        <begin position="6"/>
        <end position="60"/>
    </location>
</feature>
<proteinExistence type="predicted"/>
<dbReference type="Pfam" id="PF01381">
    <property type="entry name" value="HTH_3"/>
    <property type="match status" value="1"/>
</dbReference>
<dbReference type="GO" id="GO:0003677">
    <property type="term" value="F:DNA binding"/>
    <property type="evidence" value="ECO:0007669"/>
    <property type="project" value="UniProtKB-KW"/>
</dbReference>
<evidence type="ECO:0000256" key="1">
    <source>
        <dbReference type="ARBA" id="ARBA00023125"/>
    </source>
</evidence>
<dbReference type="InterPro" id="IPR050807">
    <property type="entry name" value="TransReg_Diox_bact_type"/>
</dbReference>
<organism evidence="3 4">
    <name type="scientific">Lutispora thermophila DSM 19022</name>
    <dbReference type="NCBI Taxonomy" id="1122184"/>
    <lineage>
        <taxon>Bacteria</taxon>
        <taxon>Bacillati</taxon>
        <taxon>Bacillota</taxon>
        <taxon>Clostridia</taxon>
        <taxon>Lutisporales</taxon>
        <taxon>Lutisporaceae</taxon>
        <taxon>Lutispora</taxon>
    </lineage>
</organism>
<evidence type="ECO:0000259" key="2">
    <source>
        <dbReference type="PROSITE" id="PS50943"/>
    </source>
</evidence>
<evidence type="ECO:0000313" key="4">
    <source>
        <dbReference type="Proteomes" id="UP000184442"/>
    </source>
</evidence>
<keyword evidence="1 3" id="KW-0238">DNA-binding</keyword>
<dbReference type="PROSITE" id="PS50943">
    <property type="entry name" value="HTH_CROC1"/>
    <property type="match status" value="1"/>
</dbReference>
<dbReference type="SUPFAM" id="SSF47413">
    <property type="entry name" value="lambda repressor-like DNA-binding domains"/>
    <property type="match status" value="1"/>
</dbReference>
<dbReference type="OrthoDB" id="9815852at2"/>
<sequence>MLGQKIKYHRERKGLTQKFIAEKIGVDVSTISKIENSKADPSLKMLRSIAVVLDVPASVLIEEDNNYNF</sequence>
<dbReference type="PANTHER" id="PTHR46797">
    <property type="entry name" value="HTH-TYPE TRANSCRIPTIONAL REGULATOR"/>
    <property type="match status" value="1"/>
</dbReference>
<name>A0A1M6J553_9FIRM</name>
<dbReference type="GO" id="GO:0005829">
    <property type="term" value="C:cytosol"/>
    <property type="evidence" value="ECO:0007669"/>
    <property type="project" value="TreeGrafter"/>
</dbReference>
<protein>
    <submittedName>
        <fullName evidence="3">DNA-binding transcriptional regulator, XRE-family HTH domain</fullName>
    </submittedName>
</protein>
<gene>
    <name evidence="3" type="ORF">SAMN02745176_03510</name>
</gene>
<dbReference type="STRING" id="1122184.SAMN02745176_03510"/>
<dbReference type="Gene3D" id="1.10.260.40">
    <property type="entry name" value="lambda repressor-like DNA-binding domains"/>
    <property type="match status" value="1"/>
</dbReference>
<dbReference type="EMBL" id="FQZS01000049">
    <property type="protein sequence ID" value="SHJ41782.1"/>
    <property type="molecule type" value="Genomic_DNA"/>
</dbReference>
<dbReference type="Proteomes" id="UP000184442">
    <property type="component" value="Unassembled WGS sequence"/>
</dbReference>
<dbReference type="RefSeq" id="WP_073028125.1">
    <property type="nucleotide sequence ID" value="NZ_FQZS01000049.1"/>
</dbReference>
<dbReference type="PANTHER" id="PTHR46797:SF1">
    <property type="entry name" value="METHYLPHOSPHONATE SYNTHASE"/>
    <property type="match status" value="1"/>
</dbReference>
<dbReference type="CDD" id="cd00093">
    <property type="entry name" value="HTH_XRE"/>
    <property type="match status" value="1"/>
</dbReference>
<keyword evidence="4" id="KW-1185">Reference proteome</keyword>
<dbReference type="AlphaFoldDB" id="A0A1M6J553"/>
<reference evidence="3 4" key="1">
    <citation type="submission" date="2016-11" db="EMBL/GenBank/DDBJ databases">
        <authorList>
            <person name="Jaros S."/>
            <person name="Januszkiewicz K."/>
            <person name="Wedrychowicz H."/>
        </authorList>
    </citation>
    <scope>NUCLEOTIDE SEQUENCE [LARGE SCALE GENOMIC DNA]</scope>
    <source>
        <strain evidence="3 4">DSM 19022</strain>
    </source>
</reference>